<organism evidence="1 2">
    <name type="scientific">Mycoplana ramosa</name>
    <name type="common">Mycoplana bullata</name>
    <dbReference type="NCBI Taxonomy" id="40837"/>
    <lineage>
        <taxon>Bacteria</taxon>
        <taxon>Pseudomonadati</taxon>
        <taxon>Pseudomonadota</taxon>
        <taxon>Alphaproteobacteria</taxon>
        <taxon>Hyphomicrobiales</taxon>
        <taxon>Rhizobiaceae</taxon>
        <taxon>Mycoplana</taxon>
    </lineage>
</organism>
<reference evidence="2" key="1">
    <citation type="journal article" date="2019" name="Int. J. Syst. Evol. Microbiol.">
        <title>The Global Catalogue of Microorganisms (GCM) 10K type strain sequencing project: providing services to taxonomists for standard genome sequencing and annotation.</title>
        <authorList>
            <consortium name="The Broad Institute Genomics Platform"/>
            <consortium name="The Broad Institute Genome Sequencing Center for Infectious Disease"/>
            <person name="Wu L."/>
            <person name="Ma J."/>
        </authorList>
    </citation>
    <scope>NUCLEOTIDE SEQUENCE [LARGE SCALE GENOMIC DNA]</scope>
    <source>
        <strain evidence="2">CCUG 55609</strain>
    </source>
</reference>
<dbReference type="Gene3D" id="3.40.50.300">
    <property type="entry name" value="P-loop containing nucleotide triphosphate hydrolases"/>
    <property type="match status" value="1"/>
</dbReference>
<evidence type="ECO:0000313" key="1">
    <source>
        <dbReference type="EMBL" id="MFD1328312.1"/>
    </source>
</evidence>
<protein>
    <submittedName>
        <fullName evidence="1">Uncharacterized protein</fullName>
    </submittedName>
</protein>
<comment type="caution">
    <text evidence="1">The sequence shown here is derived from an EMBL/GenBank/DDBJ whole genome shotgun (WGS) entry which is preliminary data.</text>
</comment>
<proteinExistence type="predicted"/>
<dbReference type="InterPro" id="IPR027417">
    <property type="entry name" value="P-loop_NTPase"/>
</dbReference>
<dbReference type="EMBL" id="JBHTNF010000005">
    <property type="protein sequence ID" value="MFD1328312.1"/>
    <property type="molecule type" value="Genomic_DNA"/>
</dbReference>
<dbReference type="SUPFAM" id="SSF52540">
    <property type="entry name" value="P-loop containing nucleoside triphosphate hydrolases"/>
    <property type="match status" value="1"/>
</dbReference>
<accession>A0ABW3YWJ7</accession>
<keyword evidence="2" id="KW-1185">Reference proteome</keyword>
<dbReference type="RefSeq" id="WP_374838516.1">
    <property type="nucleotide sequence ID" value="NZ_JBHEEW010000007.1"/>
</dbReference>
<gene>
    <name evidence="1" type="ORF">ACFQ33_10455</name>
</gene>
<sequence length="303" mass="34538">MAGRDHVRHLIFRFAMTPGGLPLGGPPLATQYEDSDRRRQLRENVLAEFKEELSSLPDDASVVISDEALFRFGSNGLAEEAFAFSQRHFESALVVCYLRRPDQYLNSIYYQLVRAGERCTREEFIKDKCVSSELYSSKIRPWINAFGADNFIVAPYQKDLLTDGDVVNDFLARTGIPFRDGLRTEQRNLSVNQFGSEVMRYINLQEVLPANRNLLRAVIQKNFIGKVPELPISDRHAVHSAYGEDHQKLLNEWSLVEGETFYRFDDMLLDDSEEQPATDPELVRSVGDALLSTVKIIGERQQS</sequence>
<evidence type="ECO:0000313" key="2">
    <source>
        <dbReference type="Proteomes" id="UP001597173"/>
    </source>
</evidence>
<name>A0ABW3YWJ7_MYCRA</name>
<dbReference type="Proteomes" id="UP001597173">
    <property type="component" value="Unassembled WGS sequence"/>
</dbReference>